<dbReference type="Gramene" id="ERN09225">
    <property type="protein sequence ID" value="ERN09225"/>
    <property type="gene ID" value="AMTR_s00014p00257780"/>
</dbReference>
<name>W1PPW7_AMBTC</name>
<dbReference type="HOGENOM" id="CLU_1799028_0_0_1"/>
<dbReference type="AlphaFoldDB" id="W1PPW7"/>
<gene>
    <name evidence="1" type="ORF">AMTR_s00014p00257780</name>
</gene>
<accession>W1PPW7</accession>
<evidence type="ECO:0000313" key="1">
    <source>
        <dbReference type="EMBL" id="ERN09225.1"/>
    </source>
</evidence>
<evidence type="ECO:0000313" key="2">
    <source>
        <dbReference type="Proteomes" id="UP000017836"/>
    </source>
</evidence>
<protein>
    <submittedName>
        <fullName evidence="1">Uncharacterized protein</fullName>
    </submittedName>
</protein>
<sequence length="144" mass="16571">MIISNSRWWKEVEESGPNEDMDGNVGILYNASLHPNEGASKYFNYFNSDILFYLKREDNTLFSEPNGEFFLDKDCVLLSENMWLKLLKWHKASKVTARNAGFRSMADDATFDVYPLQLRLSAIREANLMTAKISKKVCLTVLAF</sequence>
<keyword evidence="2" id="KW-1185">Reference proteome</keyword>
<dbReference type="EMBL" id="KI393051">
    <property type="protein sequence ID" value="ERN09225.1"/>
    <property type="molecule type" value="Genomic_DNA"/>
</dbReference>
<dbReference type="STRING" id="13333.W1PPW7"/>
<reference evidence="2" key="1">
    <citation type="journal article" date="2013" name="Science">
        <title>The Amborella genome and the evolution of flowering plants.</title>
        <authorList>
            <consortium name="Amborella Genome Project"/>
        </authorList>
    </citation>
    <scope>NUCLEOTIDE SEQUENCE [LARGE SCALE GENOMIC DNA]</scope>
</reference>
<dbReference type="Proteomes" id="UP000017836">
    <property type="component" value="Unassembled WGS sequence"/>
</dbReference>
<proteinExistence type="predicted"/>
<organism evidence="1 2">
    <name type="scientific">Amborella trichopoda</name>
    <dbReference type="NCBI Taxonomy" id="13333"/>
    <lineage>
        <taxon>Eukaryota</taxon>
        <taxon>Viridiplantae</taxon>
        <taxon>Streptophyta</taxon>
        <taxon>Embryophyta</taxon>
        <taxon>Tracheophyta</taxon>
        <taxon>Spermatophyta</taxon>
        <taxon>Magnoliopsida</taxon>
        <taxon>Amborellales</taxon>
        <taxon>Amborellaceae</taxon>
        <taxon>Amborella</taxon>
    </lineage>
</organism>